<gene>
    <name evidence="3" type="ORF">DFR67_107279</name>
</gene>
<dbReference type="OrthoDB" id="7470921at2"/>
<name>A0A318RPY9_WILLI</name>
<keyword evidence="4" id="KW-1185">Reference proteome</keyword>
<proteinExistence type="predicted"/>
<sequence length="146" mass="16136">MAGTAKSDATRPAKPRADIPTVETATKSYWDAAAEGKLLIAKCEDCGKVHHYPRPFCPSCWSENVTSIESTGRGTLYTYSTVYMNDLHPFKERLPYVAAIVELDEGPRLMTNMEDCEPADLEVGMPVTVGFRPITDDFTATIFRPA</sequence>
<feature type="domain" description="ChsH2 rubredoxin-like zinc ribbon" evidence="2">
    <location>
        <begin position="30"/>
        <end position="65"/>
    </location>
</feature>
<dbReference type="SUPFAM" id="SSF50249">
    <property type="entry name" value="Nucleic acid-binding proteins"/>
    <property type="match status" value="1"/>
</dbReference>
<evidence type="ECO:0000313" key="3">
    <source>
        <dbReference type="EMBL" id="PYE17034.1"/>
    </source>
</evidence>
<reference evidence="3 4" key="1">
    <citation type="submission" date="2018-06" db="EMBL/GenBank/DDBJ databases">
        <title>Genomic Encyclopedia of Type Strains, Phase IV (KMG-IV): sequencing the most valuable type-strain genomes for metagenomic binning, comparative biology and taxonomic classification.</title>
        <authorList>
            <person name="Goeker M."/>
        </authorList>
    </citation>
    <scope>NUCLEOTIDE SEQUENCE [LARGE SCALE GENOMIC DNA]</scope>
    <source>
        <strain evidence="3 4">DSM 45521</strain>
    </source>
</reference>
<dbReference type="InterPro" id="IPR002878">
    <property type="entry name" value="ChsH2_C"/>
</dbReference>
<comment type="caution">
    <text evidence="3">The sequence shown here is derived from an EMBL/GenBank/DDBJ whole genome shotgun (WGS) entry which is preliminary data.</text>
</comment>
<dbReference type="PANTHER" id="PTHR34075">
    <property type="entry name" value="BLR3430 PROTEIN"/>
    <property type="match status" value="1"/>
</dbReference>
<evidence type="ECO:0000259" key="1">
    <source>
        <dbReference type="Pfam" id="PF01796"/>
    </source>
</evidence>
<dbReference type="RefSeq" id="WP_110470138.1">
    <property type="nucleotide sequence ID" value="NZ_QJSP01000007.1"/>
</dbReference>
<accession>A0A318RPY9</accession>
<dbReference type="InterPro" id="IPR012340">
    <property type="entry name" value="NA-bd_OB-fold"/>
</dbReference>
<evidence type="ECO:0008006" key="5">
    <source>
        <dbReference type="Google" id="ProtNLM"/>
    </source>
</evidence>
<organism evidence="3 4">
    <name type="scientific">Williamsia limnetica</name>
    <dbReference type="NCBI Taxonomy" id="882452"/>
    <lineage>
        <taxon>Bacteria</taxon>
        <taxon>Bacillati</taxon>
        <taxon>Actinomycetota</taxon>
        <taxon>Actinomycetes</taxon>
        <taxon>Mycobacteriales</taxon>
        <taxon>Nocardiaceae</taxon>
        <taxon>Williamsia</taxon>
    </lineage>
</organism>
<dbReference type="PANTHER" id="PTHR34075:SF5">
    <property type="entry name" value="BLR3430 PROTEIN"/>
    <property type="match status" value="1"/>
</dbReference>
<feature type="domain" description="ChsH2 C-terminal OB-fold" evidence="1">
    <location>
        <begin position="69"/>
        <end position="132"/>
    </location>
</feature>
<dbReference type="Gene3D" id="6.10.30.10">
    <property type="match status" value="1"/>
</dbReference>
<dbReference type="Pfam" id="PF12172">
    <property type="entry name" value="zf-ChsH2"/>
    <property type="match status" value="1"/>
</dbReference>
<dbReference type="Pfam" id="PF01796">
    <property type="entry name" value="OB_ChsH2_C"/>
    <property type="match status" value="1"/>
</dbReference>
<dbReference type="AlphaFoldDB" id="A0A318RPY9"/>
<protein>
    <recommendedName>
        <fullName evidence="5">OB-fold protein</fullName>
    </recommendedName>
</protein>
<dbReference type="EMBL" id="QJSP01000007">
    <property type="protein sequence ID" value="PYE17034.1"/>
    <property type="molecule type" value="Genomic_DNA"/>
</dbReference>
<dbReference type="InterPro" id="IPR052513">
    <property type="entry name" value="Thioester_dehydratase-like"/>
</dbReference>
<evidence type="ECO:0000259" key="2">
    <source>
        <dbReference type="Pfam" id="PF12172"/>
    </source>
</evidence>
<dbReference type="Proteomes" id="UP000247591">
    <property type="component" value="Unassembled WGS sequence"/>
</dbReference>
<evidence type="ECO:0000313" key="4">
    <source>
        <dbReference type="Proteomes" id="UP000247591"/>
    </source>
</evidence>
<dbReference type="InterPro" id="IPR022002">
    <property type="entry name" value="ChsH2_Znr"/>
</dbReference>